<organism evidence="2">
    <name type="scientific">Parvoviridae sp</name>
    <dbReference type="NCBI Taxonomy" id="1940570"/>
    <lineage>
        <taxon>Viruses</taxon>
        <taxon>Monodnaviria</taxon>
        <taxon>Shotokuvirae</taxon>
        <taxon>Cossaviricota</taxon>
        <taxon>Quintoviricetes</taxon>
        <taxon>Piccovirales</taxon>
        <taxon>Parvoviridae</taxon>
    </lineage>
</organism>
<feature type="compositionally biased region" description="Basic and acidic residues" evidence="1">
    <location>
        <begin position="461"/>
        <end position="472"/>
    </location>
</feature>
<protein>
    <submittedName>
        <fullName evidence="2">Capsid protein</fullName>
    </submittedName>
</protein>
<proteinExistence type="predicted"/>
<feature type="region of interest" description="Disordered" evidence="1">
    <location>
        <begin position="447"/>
        <end position="506"/>
    </location>
</feature>
<sequence>MADKFVATNTWMCYIRNQPYIYPVDNSSTHAAKPINTGWHILPNMLWKHFVTPKQWAALQIHYEAYHVDSISIEVFNMIPMTQQLAIQGNTIFTAFNNCMYALGYTDKHYETNWHGWYTEDARIYTMLHEKEGLRTKAGFDTRQRLELPLYKWNPPNSRPRSNRSYENWDAASGWSSTYPAGANPADADPTKGYSGKPSGLIWDPFNEPDGLLELRPGKNAIRFQWNCHEIDQDKWFNFDQLAWWWPYTPEGPYCFNFQRPGAYNLTSECDPDRLASKYEQNKPINDYTIPNYCFNPIVPMQWWWKEMKESIAPYKMKGGEWLKRVDQFWVGTERECYHYGPTQNFMKLIPLFDSQGTHISATAQISIRTTLTLKVKKRRSAIFAPTWGPFSWYDLYTTQTVHKRFAPAMVRYRTGGMRRTWQNTGDSADGTFARPRETPYKWYDANLNPDAGGADGTFFNKRDETTQEPPRKRLIPTAPPLEEMDLTSPPTPDPLYPPLDQFRRK</sequence>
<reference evidence="2" key="1">
    <citation type="submission" date="2020-01" db="EMBL/GenBank/DDBJ databases">
        <title>Viral genomes from wild and zoo birds in China.</title>
        <authorList>
            <person name="Xiao Y."/>
            <person name="Shan T."/>
            <person name="Yang S."/>
            <person name="Zhang W."/>
        </authorList>
    </citation>
    <scope>NUCLEOTIDE SEQUENCE</scope>
    <source>
        <strain evidence="2">Bsk136par01</strain>
    </source>
</reference>
<evidence type="ECO:0000313" key="2">
    <source>
        <dbReference type="EMBL" id="QKE54867.1"/>
    </source>
</evidence>
<dbReference type="EMBL" id="MT138222">
    <property type="protein sequence ID" value="QKE54867.1"/>
    <property type="molecule type" value="Genomic_DNA"/>
</dbReference>
<accession>A0A7D3UW93</accession>
<name>A0A7D3UW93_9VIRU</name>
<evidence type="ECO:0000256" key="1">
    <source>
        <dbReference type="SAM" id="MobiDB-lite"/>
    </source>
</evidence>